<feature type="compositionally biased region" description="Basic and acidic residues" evidence="2">
    <location>
        <begin position="125"/>
        <end position="138"/>
    </location>
</feature>
<feature type="compositionally biased region" description="Basic and acidic residues" evidence="2">
    <location>
        <begin position="105"/>
        <end position="115"/>
    </location>
</feature>
<evidence type="ECO:0000313" key="4">
    <source>
        <dbReference type="EMBL" id="WAR09198.1"/>
    </source>
</evidence>
<dbReference type="Pfam" id="PF16026">
    <property type="entry name" value="MIEAP"/>
    <property type="match status" value="1"/>
</dbReference>
<feature type="coiled-coil region" evidence="1">
    <location>
        <begin position="213"/>
        <end position="282"/>
    </location>
</feature>
<feature type="domain" description="Mitochondria-eating protein C-terminal" evidence="3">
    <location>
        <begin position="332"/>
        <end position="491"/>
    </location>
</feature>
<feature type="region of interest" description="Disordered" evidence="2">
    <location>
        <begin position="87"/>
        <end position="153"/>
    </location>
</feature>
<organism evidence="4 5">
    <name type="scientific">Mya arenaria</name>
    <name type="common">Soft-shell clam</name>
    <dbReference type="NCBI Taxonomy" id="6604"/>
    <lineage>
        <taxon>Eukaryota</taxon>
        <taxon>Metazoa</taxon>
        <taxon>Spiralia</taxon>
        <taxon>Lophotrochozoa</taxon>
        <taxon>Mollusca</taxon>
        <taxon>Bivalvia</taxon>
        <taxon>Autobranchia</taxon>
        <taxon>Heteroconchia</taxon>
        <taxon>Euheterodonta</taxon>
        <taxon>Imparidentia</taxon>
        <taxon>Neoheterodontei</taxon>
        <taxon>Myida</taxon>
        <taxon>Myoidea</taxon>
        <taxon>Myidae</taxon>
        <taxon>Mya</taxon>
    </lineage>
</organism>
<feature type="compositionally biased region" description="Polar residues" evidence="2">
    <location>
        <begin position="139"/>
        <end position="150"/>
    </location>
</feature>
<proteinExistence type="predicted"/>
<dbReference type="EMBL" id="CP111017">
    <property type="protein sequence ID" value="WAR09198.1"/>
    <property type="molecule type" value="Genomic_DNA"/>
</dbReference>
<reference evidence="4" key="1">
    <citation type="submission" date="2022-11" db="EMBL/GenBank/DDBJ databases">
        <title>Centuries of genome instability and evolution in soft-shell clam transmissible cancer (bioRxiv).</title>
        <authorList>
            <person name="Hart S.F.M."/>
            <person name="Yonemitsu M.A."/>
            <person name="Giersch R.M."/>
            <person name="Beal B.F."/>
            <person name="Arriagada G."/>
            <person name="Davis B.W."/>
            <person name="Ostrander E.A."/>
            <person name="Goff S.P."/>
            <person name="Metzger M.J."/>
        </authorList>
    </citation>
    <scope>NUCLEOTIDE SEQUENCE</scope>
    <source>
        <strain evidence="4">MELC-2E11</strain>
        <tissue evidence="4">Siphon/mantle</tissue>
    </source>
</reference>
<evidence type="ECO:0000256" key="1">
    <source>
        <dbReference type="SAM" id="Coils"/>
    </source>
</evidence>
<evidence type="ECO:0000259" key="3">
    <source>
        <dbReference type="Pfam" id="PF16026"/>
    </source>
</evidence>
<evidence type="ECO:0000256" key="2">
    <source>
        <dbReference type="SAM" id="MobiDB-lite"/>
    </source>
</evidence>
<evidence type="ECO:0000313" key="5">
    <source>
        <dbReference type="Proteomes" id="UP001164746"/>
    </source>
</evidence>
<keyword evidence="1" id="KW-0175">Coiled coil</keyword>
<keyword evidence="5" id="KW-1185">Reference proteome</keyword>
<accession>A0ABY7EGS4</accession>
<protein>
    <recommendedName>
        <fullName evidence="3">Mitochondria-eating protein C-terminal domain-containing protein</fullName>
    </recommendedName>
</protein>
<dbReference type="InterPro" id="IPR031981">
    <property type="entry name" value="MIEAP_C"/>
</dbReference>
<sequence>MSFSQRKLESVLKEINRELQDEGVLTERLTQDIWTNLMSNLLQGEYVLSLPIRQNLQDHIRKRRQDKIYTFARIIQRLDEILDKYIPPPNLEDGFPKKGKQAKGVSKETQRDKKYSPPQVAKHVSHTDRNIERPEERSTNVNVQTHSNPGGDTITHTERLSKHEVATQIRQNSFAPEVDRVSMHDMSIETDKEEHFEEDDVSREEYLKMKANQSVLKKTVEDQQTKIKRLEESVSQQEKKRLELLDEIKSLGADRSDKIDVYRKAEMEIKFLRNELQIKEKSLQLSLIERNELLDRLSAVASSKMKHSNTIPLLEELDGFTRPTQVADKYSKESYAFCLMTNEGHVKLMVENLCYPFTRTSEIRESDRFSIDDSTRQMILELKKAKANESVAQVQVQFIKHIQRSKKEYGKDKTMKKLTPYMDRCSELCWYMVNQNPPVCLDETVRQSGDEFERESYRFYSHSGTTLDYIIWPALYLASQEGFLLVRGVAQPKQEGVALRIASSMSSTSRISYNTS</sequence>
<name>A0ABY7EGS4_MYAAR</name>
<dbReference type="Proteomes" id="UP001164746">
    <property type="component" value="Chromosome 6"/>
</dbReference>
<gene>
    <name evidence="4" type="ORF">MAR_019156</name>
</gene>